<dbReference type="Proteomes" id="UP000318478">
    <property type="component" value="Unassembled WGS sequence"/>
</dbReference>
<name>A0A5C5YKY6_9BACT</name>
<gene>
    <name evidence="1" type="ORF">Pla123a_30200</name>
</gene>
<protein>
    <submittedName>
        <fullName evidence="1">Uncharacterized protein</fullName>
    </submittedName>
</protein>
<dbReference type="AlphaFoldDB" id="A0A5C5YKY6"/>
<dbReference type="RefSeq" id="WP_146588336.1">
    <property type="nucleotide sequence ID" value="NZ_SJPO01000007.1"/>
</dbReference>
<reference evidence="1 2" key="1">
    <citation type="submission" date="2019-02" db="EMBL/GenBank/DDBJ databases">
        <title>Deep-cultivation of Planctomycetes and their phenomic and genomic characterization uncovers novel biology.</title>
        <authorList>
            <person name="Wiegand S."/>
            <person name="Jogler M."/>
            <person name="Boedeker C."/>
            <person name="Pinto D."/>
            <person name="Vollmers J."/>
            <person name="Rivas-Marin E."/>
            <person name="Kohn T."/>
            <person name="Peeters S.H."/>
            <person name="Heuer A."/>
            <person name="Rast P."/>
            <person name="Oberbeckmann S."/>
            <person name="Bunk B."/>
            <person name="Jeske O."/>
            <person name="Meyerdierks A."/>
            <person name="Storesund J.E."/>
            <person name="Kallscheuer N."/>
            <person name="Luecker S."/>
            <person name="Lage O.M."/>
            <person name="Pohl T."/>
            <person name="Merkel B.J."/>
            <person name="Hornburger P."/>
            <person name="Mueller R.-W."/>
            <person name="Bruemmer F."/>
            <person name="Labrenz M."/>
            <person name="Spormann A.M."/>
            <person name="Op Den Camp H."/>
            <person name="Overmann J."/>
            <person name="Amann R."/>
            <person name="Jetten M.S.M."/>
            <person name="Mascher T."/>
            <person name="Medema M.H."/>
            <person name="Devos D.P."/>
            <person name="Kaster A.-K."/>
            <person name="Ovreas L."/>
            <person name="Rohde M."/>
            <person name="Galperin M.Y."/>
            <person name="Jogler C."/>
        </authorList>
    </citation>
    <scope>NUCLEOTIDE SEQUENCE [LARGE SCALE GENOMIC DNA]</scope>
    <source>
        <strain evidence="1 2">Pla123a</strain>
    </source>
</reference>
<comment type="caution">
    <text evidence="1">The sequence shown here is derived from an EMBL/GenBank/DDBJ whole genome shotgun (WGS) entry which is preliminary data.</text>
</comment>
<evidence type="ECO:0000313" key="2">
    <source>
        <dbReference type="Proteomes" id="UP000318478"/>
    </source>
</evidence>
<evidence type="ECO:0000313" key="1">
    <source>
        <dbReference type="EMBL" id="TWT75511.1"/>
    </source>
</evidence>
<sequence>MTPTRPSYAAIFHRLASLELVDGAELLALPGVEPDLLDPPIHPALSYCLEEAAPLIELAGRLADDEMPGMAEQARVIALDLQEHVEAHGYITSTLEAARSVIWQVGVNADLATQLPKG</sequence>
<dbReference type="OrthoDB" id="9840104at2"/>
<organism evidence="1 2">
    <name type="scientific">Posidoniimonas polymericola</name>
    <dbReference type="NCBI Taxonomy" id="2528002"/>
    <lineage>
        <taxon>Bacteria</taxon>
        <taxon>Pseudomonadati</taxon>
        <taxon>Planctomycetota</taxon>
        <taxon>Planctomycetia</taxon>
        <taxon>Pirellulales</taxon>
        <taxon>Lacipirellulaceae</taxon>
        <taxon>Posidoniimonas</taxon>
    </lineage>
</organism>
<keyword evidence="2" id="KW-1185">Reference proteome</keyword>
<proteinExistence type="predicted"/>
<accession>A0A5C5YKY6</accession>
<dbReference type="EMBL" id="SJPO01000007">
    <property type="protein sequence ID" value="TWT75511.1"/>
    <property type="molecule type" value="Genomic_DNA"/>
</dbReference>